<proteinExistence type="predicted"/>
<dbReference type="GO" id="GO:0003677">
    <property type="term" value="F:DNA binding"/>
    <property type="evidence" value="ECO:0007669"/>
    <property type="project" value="InterPro"/>
</dbReference>
<dbReference type="Gene3D" id="3.40.50.2300">
    <property type="match status" value="1"/>
</dbReference>
<dbReference type="InterPro" id="IPR046947">
    <property type="entry name" value="LytR-like"/>
</dbReference>
<keyword evidence="5" id="KW-1185">Reference proteome</keyword>
<dbReference type="Pfam" id="PF04397">
    <property type="entry name" value="LytTR"/>
    <property type="match status" value="1"/>
</dbReference>
<name>A0A1I6VQQ1_9SPHI</name>
<feature type="domain" description="Response regulatory" evidence="2">
    <location>
        <begin position="4"/>
        <end position="117"/>
    </location>
</feature>
<keyword evidence="1" id="KW-0597">Phosphoprotein</keyword>
<feature type="domain" description="HTH LytTR-type" evidence="3">
    <location>
        <begin position="146"/>
        <end position="247"/>
    </location>
</feature>
<dbReference type="InterPro" id="IPR007492">
    <property type="entry name" value="LytTR_DNA-bd_dom"/>
</dbReference>
<dbReference type="Pfam" id="PF00072">
    <property type="entry name" value="Response_reg"/>
    <property type="match status" value="1"/>
</dbReference>
<organism evidence="4 5">
    <name type="scientific">Sphingobacterium wenxiniae</name>
    <dbReference type="NCBI Taxonomy" id="683125"/>
    <lineage>
        <taxon>Bacteria</taxon>
        <taxon>Pseudomonadati</taxon>
        <taxon>Bacteroidota</taxon>
        <taxon>Sphingobacteriia</taxon>
        <taxon>Sphingobacteriales</taxon>
        <taxon>Sphingobacteriaceae</taxon>
        <taxon>Sphingobacterium</taxon>
    </lineage>
</organism>
<gene>
    <name evidence="4" type="ORF">SAMN05660206_11644</name>
</gene>
<dbReference type="SMART" id="SM00448">
    <property type="entry name" value="REC"/>
    <property type="match status" value="1"/>
</dbReference>
<dbReference type="RefSeq" id="WP_093367518.1">
    <property type="nucleotide sequence ID" value="NZ_FOZZ01000016.1"/>
</dbReference>
<dbReference type="InterPro" id="IPR011006">
    <property type="entry name" value="CheY-like_superfamily"/>
</dbReference>
<evidence type="ECO:0000313" key="5">
    <source>
        <dbReference type="Proteomes" id="UP000198785"/>
    </source>
</evidence>
<accession>A0A1I6VQQ1</accession>
<dbReference type="SUPFAM" id="SSF52172">
    <property type="entry name" value="CheY-like"/>
    <property type="match status" value="1"/>
</dbReference>
<dbReference type="PANTHER" id="PTHR37299">
    <property type="entry name" value="TRANSCRIPTIONAL REGULATOR-RELATED"/>
    <property type="match status" value="1"/>
</dbReference>
<reference evidence="4 5" key="1">
    <citation type="submission" date="2016-10" db="EMBL/GenBank/DDBJ databases">
        <authorList>
            <person name="de Groot N.N."/>
        </authorList>
    </citation>
    <scope>NUCLEOTIDE SEQUENCE [LARGE SCALE GENOMIC DNA]</scope>
    <source>
        <strain evidence="4 5">DSM 22789</strain>
    </source>
</reference>
<sequence length="247" mass="28564">MSLTCILVDDEPKALTSLNYELQAFAERIQIVEQFTHPKEAQCFLETQSIDVVFLDINMPEIDGLTFLDAFPERNFEVVFTTAHSDHAIDAIKKEAIGYLVKPIDAEDLDKVVDRLERRIGKEPFADKLEAAIDRLNNIGMGPKKIKLNLDKKIVFIDPNDIIYCESDGNYCKIILEGEHKDLFLTQKLKQVSELLPDELFYRVHNSYLINLRKVKEFYKTEGYILMENNIKIPVSRQKRNEVLGRL</sequence>
<protein>
    <submittedName>
        <fullName evidence="4">Two component transcriptional regulator, LytTR family</fullName>
    </submittedName>
</protein>
<dbReference type="PROSITE" id="PS50930">
    <property type="entry name" value="HTH_LYTTR"/>
    <property type="match status" value="1"/>
</dbReference>
<dbReference type="PROSITE" id="PS50110">
    <property type="entry name" value="RESPONSE_REGULATORY"/>
    <property type="match status" value="1"/>
</dbReference>
<dbReference type="InterPro" id="IPR001789">
    <property type="entry name" value="Sig_transdc_resp-reg_receiver"/>
</dbReference>
<dbReference type="GO" id="GO:0000156">
    <property type="term" value="F:phosphorelay response regulator activity"/>
    <property type="evidence" value="ECO:0007669"/>
    <property type="project" value="InterPro"/>
</dbReference>
<evidence type="ECO:0000259" key="2">
    <source>
        <dbReference type="PROSITE" id="PS50110"/>
    </source>
</evidence>
<dbReference type="STRING" id="683125.SAMN05660206_11644"/>
<feature type="modified residue" description="4-aspartylphosphate" evidence="1">
    <location>
        <position position="56"/>
    </location>
</feature>
<dbReference type="SMART" id="SM00850">
    <property type="entry name" value="LytTR"/>
    <property type="match status" value="1"/>
</dbReference>
<dbReference type="Gene3D" id="2.40.50.1020">
    <property type="entry name" value="LytTr DNA-binding domain"/>
    <property type="match status" value="1"/>
</dbReference>
<dbReference type="Proteomes" id="UP000198785">
    <property type="component" value="Unassembled WGS sequence"/>
</dbReference>
<evidence type="ECO:0000259" key="3">
    <source>
        <dbReference type="PROSITE" id="PS50930"/>
    </source>
</evidence>
<dbReference type="EMBL" id="FOZZ01000016">
    <property type="protein sequence ID" value="SFT16053.1"/>
    <property type="molecule type" value="Genomic_DNA"/>
</dbReference>
<dbReference type="PANTHER" id="PTHR37299:SF1">
    <property type="entry name" value="STAGE 0 SPORULATION PROTEIN A HOMOLOG"/>
    <property type="match status" value="1"/>
</dbReference>
<dbReference type="AlphaFoldDB" id="A0A1I6VQQ1"/>
<dbReference type="OrthoDB" id="9787344at2"/>
<evidence type="ECO:0000256" key="1">
    <source>
        <dbReference type="PROSITE-ProRule" id="PRU00169"/>
    </source>
</evidence>
<evidence type="ECO:0000313" key="4">
    <source>
        <dbReference type="EMBL" id="SFT16053.1"/>
    </source>
</evidence>